<evidence type="ECO:0000259" key="14">
    <source>
        <dbReference type="SMART" id="SM00859"/>
    </source>
</evidence>
<evidence type="ECO:0000313" key="15">
    <source>
        <dbReference type="EMBL" id="AXK36398.1"/>
    </source>
</evidence>
<dbReference type="Pfam" id="PF02774">
    <property type="entry name" value="Semialdhyde_dhC"/>
    <property type="match status" value="1"/>
</dbReference>
<dbReference type="Gene3D" id="3.30.360.10">
    <property type="entry name" value="Dihydrodipicolinate Reductase, domain 2"/>
    <property type="match status" value="1"/>
</dbReference>
<dbReference type="NCBIfam" id="TIGR01296">
    <property type="entry name" value="asd_B"/>
    <property type="match status" value="1"/>
</dbReference>
<gene>
    <name evidence="15" type="ORF">DVA86_31260</name>
</gene>
<evidence type="ECO:0000256" key="10">
    <source>
        <dbReference type="ARBA" id="ARBA00023167"/>
    </source>
</evidence>
<dbReference type="GO" id="GO:0009089">
    <property type="term" value="P:lysine biosynthetic process via diaminopimelate"/>
    <property type="evidence" value="ECO:0007669"/>
    <property type="project" value="UniProtKB-UniRule"/>
</dbReference>
<feature type="active site" description="Proton acceptor" evidence="13">
    <location>
        <position position="273"/>
    </location>
</feature>
<dbReference type="GO" id="GO:0019877">
    <property type="term" value="P:diaminopimelate biosynthetic process"/>
    <property type="evidence" value="ECO:0007669"/>
    <property type="project" value="UniProtKB-KW"/>
</dbReference>
<dbReference type="PIRSF" id="PIRSF000148">
    <property type="entry name" value="ASA_dh"/>
    <property type="match status" value="1"/>
</dbReference>
<evidence type="ECO:0000256" key="12">
    <source>
        <dbReference type="NCBIfam" id="TIGR01296"/>
    </source>
</evidence>
<comment type="subunit">
    <text evidence="2">Homodimer.</text>
</comment>
<sequence length="366" mass="38250">MNSGPGGSGQVRADGSDAFHGKPTLAVVGATGAVGSVLRGLLSERENVWGEIRLIASARSAGTKLTLRGEQVEVLALTEEALDGADVVLLHVPDEVAAQWAPIAASKGAVVVDSSAAFRTDPDVPLVVPEINGHTARVRPRGVIANPDCVTLAMIVAVGALHSEWGLDELIMSSYQAVSGSGTEGVRVLREQLALVAGTELGTKPGDVRRAVSRTVPFPAPIALNVVPFAGELAADGWTSEEQRLRDETRKVLDLPRLRVVATCVRVPVITGHSLSVHARFESEVSVGAAHEILANAPGVVLCDDPAEGEFPTPADVVGTDPTWVGRVRRSPDDPRALEFFVCGDNLRKGAALNTVQIAEAVVSGH</sequence>
<feature type="active site" description="Acyl-thioester intermediate" evidence="13">
    <location>
        <position position="149"/>
    </location>
</feature>
<evidence type="ECO:0000256" key="11">
    <source>
        <dbReference type="ARBA" id="ARBA00047891"/>
    </source>
</evidence>
<dbReference type="Proteomes" id="UP000254425">
    <property type="component" value="Chromosome"/>
</dbReference>
<dbReference type="PANTHER" id="PTHR46278">
    <property type="entry name" value="DEHYDROGENASE, PUTATIVE-RELATED"/>
    <property type="match status" value="1"/>
</dbReference>
<keyword evidence="16" id="KW-1185">Reference proteome</keyword>
<evidence type="ECO:0000256" key="13">
    <source>
        <dbReference type="PIRSR" id="PIRSR000148-1"/>
    </source>
</evidence>
<accession>A0A345XXN2</accession>
<feature type="domain" description="Semialdehyde dehydrogenase NAD-binding" evidence="14">
    <location>
        <begin position="24"/>
        <end position="139"/>
    </location>
</feature>
<dbReference type="InterPro" id="IPR036291">
    <property type="entry name" value="NAD(P)-bd_dom_sf"/>
</dbReference>
<evidence type="ECO:0000256" key="6">
    <source>
        <dbReference type="ARBA" id="ARBA00022857"/>
    </source>
</evidence>
<dbReference type="EMBL" id="CP031320">
    <property type="protein sequence ID" value="AXK36398.1"/>
    <property type="molecule type" value="Genomic_DNA"/>
</dbReference>
<dbReference type="NCBIfam" id="NF011456">
    <property type="entry name" value="PRK14874.1"/>
    <property type="match status" value="1"/>
</dbReference>
<evidence type="ECO:0000256" key="1">
    <source>
        <dbReference type="ARBA" id="ARBA00010584"/>
    </source>
</evidence>
<dbReference type="Gene3D" id="3.40.50.720">
    <property type="entry name" value="NAD(P)-binding Rossmann-like Domain"/>
    <property type="match status" value="1"/>
</dbReference>
<evidence type="ECO:0000256" key="7">
    <source>
        <dbReference type="ARBA" id="ARBA00022915"/>
    </source>
</evidence>
<comment type="catalytic activity">
    <reaction evidence="11">
        <text>L-aspartate 4-semialdehyde + phosphate + NADP(+) = 4-phospho-L-aspartate + NADPH + H(+)</text>
        <dbReference type="Rhea" id="RHEA:24284"/>
        <dbReference type="ChEBI" id="CHEBI:15378"/>
        <dbReference type="ChEBI" id="CHEBI:43474"/>
        <dbReference type="ChEBI" id="CHEBI:57535"/>
        <dbReference type="ChEBI" id="CHEBI:57783"/>
        <dbReference type="ChEBI" id="CHEBI:58349"/>
        <dbReference type="ChEBI" id="CHEBI:537519"/>
        <dbReference type="EC" id="1.2.1.11"/>
    </reaction>
</comment>
<dbReference type="GO" id="GO:0051287">
    <property type="term" value="F:NAD binding"/>
    <property type="evidence" value="ECO:0007669"/>
    <property type="project" value="InterPro"/>
</dbReference>
<evidence type="ECO:0000256" key="3">
    <source>
        <dbReference type="ARBA" id="ARBA00013120"/>
    </source>
</evidence>
<keyword evidence="8 15" id="KW-0560">Oxidoreductase</keyword>
<dbReference type="GO" id="GO:0046983">
    <property type="term" value="F:protein dimerization activity"/>
    <property type="evidence" value="ECO:0007669"/>
    <property type="project" value="InterPro"/>
</dbReference>
<dbReference type="GO" id="GO:0050661">
    <property type="term" value="F:NADP binding"/>
    <property type="evidence" value="ECO:0007669"/>
    <property type="project" value="InterPro"/>
</dbReference>
<keyword evidence="5" id="KW-0791">Threonine biosynthesis</keyword>
<dbReference type="GO" id="GO:0004073">
    <property type="term" value="F:aspartate-semialdehyde dehydrogenase activity"/>
    <property type="evidence" value="ECO:0007669"/>
    <property type="project" value="UniProtKB-UniRule"/>
</dbReference>
<organism evidence="15 16">
    <name type="scientific">Streptomyces armeniacus</name>
    <dbReference type="NCBI Taxonomy" id="83291"/>
    <lineage>
        <taxon>Bacteria</taxon>
        <taxon>Bacillati</taxon>
        <taxon>Actinomycetota</taxon>
        <taxon>Actinomycetes</taxon>
        <taxon>Kitasatosporales</taxon>
        <taxon>Streptomycetaceae</taxon>
        <taxon>Streptomyces</taxon>
    </lineage>
</organism>
<dbReference type="Pfam" id="PF01118">
    <property type="entry name" value="Semialdhyde_dh"/>
    <property type="match status" value="1"/>
</dbReference>
<dbReference type="GO" id="GO:0009097">
    <property type="term" value="P:isoleucine biosynthetic process"/>
    <property type="evidence" value="ECO:0007669"/>
    <property type="project" value="UniProtKB-UniRule"/>
</dbReference>
<keyword evidence="9" id="KW-0457">Lysine biosynthesis</keyword>
<evidence type="ECO:0000256" key="5">
    <source>
        <dbReference type="ARBA" id="ARBA00022697"/>
    </source>
</evidence>
<evidence type="ECO:0000256" key="4">
    <source>
        <dbReference type="ARBA" id="ARBA00022605"/>
    </source>
</evidence>
<evidence type="ECO:0000313" key="16">
    <source>
        <dbReference type="Proteomes" id="UP000254425"/>
    </source>
</evidence>
<dbReference type="SMART" id="SM00859">
    <property type="entry name" value="Semialdhyde_dh"/>
    <property type="match status" value="1"/>
</dbReference>
<dbReference type="GO" id="GO:0009086">
    <property type="term" value="P:methionine biosynthetic process"/>
    <property type="evidence" value="ECO:0007669"/>
    <property type="project" value="UniProtKB-UniRule"/>
</dbReference>
<dbReference type="SUPFAM" id="SSF55347">
    <property type="entry name" value="Glyceraldehyde-3-phosphate dehydrogenase-like, C-terminal domain"/>
    <property type="match status" value="1"/>
</dbReference>
<dbReference type="AlphaFoldDB" id="A0A345XXN2"/>
<dbReference type="SUPFAM" id="SSF51735">
    <property type="entry name" value="NAD(P)-binding Rossmann-fold domains"/>
    <property type="match status" value="1"/>
</dbReference>
<dbReference type="CDD" id="cd02316">
    <property type="entry name" value="VcASADH2_like_N"/>
    <property type="match status" value="1"/>
</dbReference>
<dbReference type="PANTHER" id="PTHR46278:SF2">
    <property type="entry name" value="ASPARTATE-SEMIALDEHYDE DEHYDROGENASE"/>
    <property type="match status" value="1"/>
</dbReference>
<dbReference type="RefSeq" id="WP_208883313.1">
    <property type="nucleotide sequence ID" value="NZ_CP031320.1"/>
</dbReference>
<keyword evidence="10" id="KW-0486">Methionine biosynthesis</keyword>
<dbReference type="GO" id="GO:0009088">
    <property type="term" value="P:threonine biosynthetic process"/>
    <property type="evidence" value="ECO:0007669"/>
    <property type="project" value="UniProtKB-UniRule"/>
</dbReference>
<evidence type="ECO:0000256" key="9">
    <source>
        <dbReference type="ARBA" id="ARBA00023154"/>
    </source>
</evidence>
<dbReference type="KEGG" id="sarm:DVA86_31260"/>
<dbReference type="CDD" id="cd18131">
    <property type="entry name" value="ASADH_C_bac_euk_like"/>
    <property type="match status" value="1"/>
</dbReference>
<evidence type="ECO:0000256" key="2">
    <source>
        <dbReference type="ARBA" id="ARBA00011738"/>
    </source>
</evidence>
<evidence type="ECO:0000256" key="8">
    <source>
        <dbReference type="ARBA" id="ARBA00023002"/>
    </source>
</evidence>
<comment type="similarity">
    <text evidence="1">Belongs to the aspartate-semialdehyde dehydrogenase family.</text>
</comment>
<dbReference type="InterPro" id="IPR012280">
    <property type="entry name" value="Semialdhyde_DH_dimer_dom"/>
</dbReference>
<reference evidence="15 16" key="1">
    <citation type="submission" date="2018-07" db="EMBL/GenBank/DDBJ databases">
        <title>Draft genome of the type strain Streptomyces armeniacus ATCC 15676.</title>
        <authorList>
            <person name="Labana P."/>
            <person name="Gosse J.T."/>
            <person name="Boddy C.N."/>
        </authorList>
    </citation>
    <scope>NUCLEOTIDE SEQUENCE [LARGE SCALE GENOMIC DNA]</scope>
    <source>
        <strain evidence="15 16">ATCC 15676</strain>
    </source>
</reference>
<protein>
    <recommendedName>
        <fullName evidence="3 12">Aspartate-semialdehyde dehydrogenase</fullName>
        <ecNumber evidence="3 12">1.2.1.11</ecNumber>
    </recommendedName>
</protein>
<keyword evidence="7" id="KW-0220">Diaminopimelate biosynthesis</keyword>
<dbReference type="EC" id="1.2.1.11" evidence="3 12"/>
<dbReference type="InterPro" id="IPR000534">
    <property type="entry name" value="Semialdehyde_DH_NAD-bd"/>
</dbReference>
<keyword evidence="4" id="KW-0028">Amino-acid biosynthesis</keyword>
<proteinExistence type="inferred from homology"/>
<keyword evidence="6" id="KW-0521">NADP</keyword>
<dbReference type="InterPro" id="IPR005986">
    <property type="entry name" value="Asp_semialdehyde_DH_beta"/>
</dbReference>
<name>A0A345XXN2_9ACTN</name>